<accession>A0A8R1TIW0</accession>
<organism evidence="1 2">
    <name type="scientific">Onchocerca volvulus</name>
    <dbReference type="NCBI Taxonomy" id="6282"/>
    <lineage>
        <taxon>Eukaryota</taxon>
        <taxon>Metazoa</taxon>
        <taxon>Ecdysozoa</taxon>
        <taxon>Nematoda</taxon>
        <taxon>Chromadorea</taxon>
        <taxon>Rhabditida</taxon>
        <taxon>Spirurina</taxon>
        <taxon>Spiruromorpha</taxon>
        <taxon>Filarioidea</taxon>
        <taxon>Onchocercidae</taxon>
        <taxon>Onchocerca</taxon>
    </lineage>
</organism>
<name>A0A8R1TIW0_ONCVO</name>
<reference evidence="1" key="2">
    <citation type="submission" date="2022-06" db="UniProtKB">
        <authorList>
            <consortium name="EnsemblMetazoa"/>
        </authorList>
    </citation>
    <scope>IDENTIFICATION</scope>
</reference>
<dbReference type="Proteomes" id="UP000024404">
    <property type="component" value="Unassembled WGS sequence"/>
</dbReference>
<dbReference type="EnsemblMetazoa" id="OVOC10203.1">
    <property type="protein sequence ID" value="OVOC10203.1"/>
    <property type="gene ID" value="WBGene00247012"/>
</dbReference>
<keyword evidence="2" id="KW-1185">Reference proteome</keyword>
<reference evidence="2" key="1">
    <citation type="submission" date="2013-10" db="EMBL/GenBank/DDBJ databases">
        <title>Genome sequencing of Onchocerca volvulus.</title>
        <authorList>
            <person name="Cotton J."/>
            <person name="Tsai J."/>
            <person name="Stanley E."/>
            <person name="Tracey A."/>
            <person name="Holroyd N."/>
            <person name="Lustigman S."/>
            <person name="Berriman M."/>
        </authorList>
    </citation>
    <scope>NUCLEOTIDE SEQUENCE</scope>
</reference>
<evidence type="ECO:0000313" key="2">
    <source>
        <dbReference type="Proteomes" id="UP000024404"/>
    </source>
</evidence>
<dbReference type="EMBL" id="CMVM020000328">
    <property type="status" value="NOT_ANNOTATED_CDS"/>
    <property type="molecule type" value="Genomic_DNA"/>
</dbReference>
<dbReference type="AlphaFoldDB" id="A0A8R1TIW0"/>
<dbReference type="EMBL" id="CMVM020000327">
    <property type="status" value="NOT_ANNOTATED_CDS"/>
    <property type="molecule type" value="Genomic_DNA"/>
</dbReference>
<protein>
    <submittedName>
        <fullName evidence="1">Uncharacterized protein</fullName>
    </submittedName>
</protein>
<sequence>MNELAPAKCEMREFRTMLAMIIEKILQERRQFFSTTNFSSLSTTNSTTSLSTIIPQILPITTSNHNDLASCTRSFTGSAVLLSSISDFWIIRQLEYIPLMIYLLMAIFLKYSENNKDVKIVKANKNSNQPKSIRIAPKISNNRLFVRKTLTVRYISIPSYLNQTLERKLIIGVGNNNSSSGTNIGKTGTTNRFDRFKMSSIGRVRNRRPSLVEWTQHMAIIRINRNFDQHIIDQIKIEFIHEIFQNIFQTTSLSVQWIRNRMNYSFD</sequence>
<proteinExistence type="predicted"/>
<evidence type="ECO:0000313" key="1">
    <source>
        <dbReference type="EnsemblMetazoa" id="OVOC10203.1"/>
    </source>
</evidence>